<gene>
    <name evidence="1" type="ORF">MLD38_003702</name>
</gene>
<organism evidence="1 2">
    <name type="scientific">Melastoma candidum</name>
    <dbReference type="NCBI Taxonomy" id="119954"/>
    <lineage>
        <taxon>Eukaryota</taxon>
        <taxon>Viridiplantae</taxon>
        <taxon>Streptophyta</taxon>
        <taxon>Embryophyta</taxon>
        <taxon>Tracheophyta</taxon>
        <taxon>Spermatophyta</taxon>
        <taxon>Magnoliopsida</taxon>
        <taxon>eudicotyledons</taxon>
        <taxon>Gunneridae</taxon>
        <taxon>Pentapetalae</taxon>
        <taxon>rosids</taxon>
        <taxon>malvids</taxon>
        <taxon>Myrtales</taxon>
        <taxon>Melastomataceae</taxon>
        <taxon>Melastomatoideae</taxon>
        <taxon>Melastomateae</taxon>
        <taxon>Melastoma</taxon>
    </lineage>
</organism>
<protein>
    <submittedName>
        <fullName evidence="1">Uncharacterized protein</fullName>
    </submittedName>
</protein>
<proteinExistence type="predicted"/>
<reference evidence="2" key="1">
    <citation type="journal article" date="2023" name="Front. Plant Sci.">
        <title>Chromosomal-level genome assembly of Melastoma candidum provides insights into trichome evolution.</title>
        <authorList>
            <person name="Zhong Y."/>
            <person name="Wu W."/>
            <person name="Sun C."/>
            <person name="Zou P."/>
            <person name="Liu Y."/>
            <person name="Dai S."/>
            <person name="Zhou R."/>
        </authorList>
    </citation>
    <scope>NUCLEOTIDE SEQUENCE [LARGE SCALE GENOMIC DNA]</scope>
</reference>
<accession>A0ACB9S3K4</accession>
<sequence>MLRMSYCDSAVNLMRIEGSLPVVEGHVEVFPAVGGVVLSDVGNAEMLPAVGGVLPDVESAQARLGVGLDQDIEGATWAWLDDGSTSGPQQEPVKEWGAAACDRGCQDEERQGQTTAATQQQN</sequence>
<evidence type="ECO:0000313" key="2">
    <source>
        <dbReference type="Proteomes" id="UP001057402"/>
    </source>
</evidence>
<name>A0ACB9S3K4_9MYRT</name>
<comment type="caution">
    <text evidence="1">The sequence shown here is derived from an EMBL/GenBank/DDBJ whole genome shotgun (WGS) entry which is preliminary data.</text>
</comment>
<dbReference type="EMBL" id="CM042881">
    <property type="protein sequence ID" value="KAI4385709.1"/>
    <property type="molecule type" value="Genomic_DNA"/>
</dbReference>
<evidence type="ECO:0000313" key="1">
    <source>
        <dbReference type="EMBL" id="KAI4385709.1"/>
    </source>
</evidence>
<keyword evidence="2" id="KW-1185">Reference proteome</keyword>
<dbReference type="Proteomes" id="UP001057402">
    <property type="component" value="Chromosome 2"/>
</dbReference>